<evidence type="ECO:0000313" key="4">
    <source>
        <dbReference type="Proteomes" id="UP000747110"/>
    </source>
</evidence>
<comment type="caution">
    <text evidence="3">The sequence shown here is derived from an EMBL/GenBank/DDBJ whole genome shotgun (WGS) entry which is preliminary data.</text>
</comment>
<dbReference type="PANTHER" id="PTHR13500">
    <property type="entry name" value="NUCLEOLAR PRERIBOSOMAL-ASSOCIATED PROTEIN 1"/>
    <property type="match status" value="1"/>
</dbReference>
<dbReference type="InterPro" id="IPR039844">
    <property type="entry name" value="URB1"/>
</dbReference>
<feature type="region of interest" description="Disordered" evidence="1">
    <location>
        <begin position="148"/>
        <end position="231"/>
    </location>
</feature>
<sequence length="571" mass="59485">TSRWVAAMTLATRLTTAAVVAPSPLLDRLAMVATGNGNATVAPPPVESAAVRAHLRCCMPAALSKAVLSRGVQHNRSVVQALTLDALAAMMRNVEPLIAAAAAMAGNLTWAQFHRRLCGAVRARLPDLQTILALHSYLEKKDCVMAEAGPDGSSRPEKAAASSFRGTASGRAKDGGAAKIQDVDENGDLKMDEQDNQDGEEQEQEEEQEEEEEEERAVEPAGKDSSGGKDKKAGVLTAAVFGVATAAEPSRVRLAVLVRLLDVIACYCRLLPDAAVDAHFDAVRLVPPDVLALDAQHQAALVGVLAAAQETASGPSLLTPVPSTRVITTPGTFAAIAAPLSTALVLPLLRLLTRAMSPVVRRSAGELLVNLLRPLTLGLATTPASALGAAAPANGGPGGLFAGASNVPCWGLDDLELRIWLWMLPSRPVPSMHVAHGDGGTEAGDASPDRSYDAVLTFLADLVVAASRRPQDGYELVRAWLPEGKCQVVGLSPLPALALRNCLRLLRSRRSGGEVERAAVCGYVTGALQLLTQQLDDPWVMVHLLERAVLADNVAAASGGASGGGGDSRGC</sequence>
<organism evidence="3 4">
    <name type="scientific">Volvox reticuliferus</name>
    <dbReference type="NCBI Taxonomy" id="1737510"/>
    <lineage>
        <taxon>Eukaryota</taxon>
        <taxon>Viridiplantae</taxon>
        <taxon>Chlorophyta</taxon>
        <taxon>core chlorophytes</taxon>
        <taxon>Chlorophyceae</taxon>
        <taxon>CS clade</taxon>
        <taxon>Chlamydomonadales</taxon>
        <taxon>Volvocaceae</taxon>
        <taxon>Volvox</taxon>
    </lineage>
</organism>
<evidence type="ECO:0008006" key="5">
    <source>
        <dbReference type="Google" id="ProtNLM"/>
    </source>
</evidence>
<feature type="non-terminal residue" evidence="3">
    <location>
        <position position="1"/>
    </location>
</feature>
<accession>A0A8J4CF11</accession>
<feature type="non-terminal residue" evidence="3">
    <location>
        <position position="571"/>
    </location>
</feature>
<dbReference type="GO" id="GO:0000463">
    <property type="term" value="P:maturation of LSU-rRNA from tricistronic rRNA transcript (SSU-rRNA, 5.8S rRNA, LSU-rRNA)"/>
    <property type="evidence" value="ECO:0007669"/>
    <property type="project" value="TreeGrafter"/>
</dbReference>
<feature type="signal peptide" evidence="2">
    <location>
        <begin position="1"/>
        <end position="17"/>
    </location>
</feature>
<evidence type="ECO:0000313" key="3">
    <source>
        <dbReference type="EMBL" id="GIL81637.1"/>
    </source>
</evidence>
<feature type="compositionally biased region" description="Acidic residues" evidence="1">
    <location>
        <begin position="194"/>
        <end position="216"/>
    </location>
</feature>
<dbReference type="EMBL" id="BNCP01000022">
    <property type="protein sequence ID" value="GIL81637.1"/>
    <property type="molecule type" value="Genomic_DNA"/>
</dbReference>
<dbReference type="AlphaFoldDB" id="A0A8J4CF11"/>
<dbReference type="Proteomes" id="UP000747110">
    <property type="component" value="Unassembled WGS sequence"/>
</dbReference>
<keyword evidence="2" id="KW-0732">Signal</keyword>
<evidence type="ECO:0000256" key="2">
    <source>
        <dbReference type="SAM" id="SignalP"/>
    </source>
</evidence>
<feature type="chain" id="PRO_5035272739" description="HEAT repeat-containing protein 1" evidence="2">
    <location>
        <begin position="18"/>
        <end position="571"/>
    </location>
</feature>
<proteinExistence type="predicted"/>
<dbReference type="GO" id="GO:0005730">
    <property type="term" value="C:nucleolus"/>
    <property type="evidence" value="ECO:0007669"/>
    <property type="project" value="TreeGrafter"/>
</dbReference>
<dbReference type="GO" id="GO:0000466">
    <property type="term" value="P:maturation of 5.8S rRNA from tricistronic rRNA transcript (SSU-rRNA, 5.8S rRNA, LSU-rRNA)"/>
    <property type="evidence" value="ECO:0007669"/>
    <property type="project" value="TreeGrafter"/>
</dbReference>
<keyword evidence="4" id="KW-1185">Reference proteome</keyword>
<reference evidence="3" key="1">
    <citation type="journal article" date="2021" name="Proc. Natl. Acad. Sci. U.S.A.">
        <title>Three genomes in the algal genus Volvox reveal the fate of a haploid sex-determining region after a transition to homothallism.</title>
        <authorList>
            <person name="Yamamoto K."/>
            <person name="Hamaji T."/>
            <person name="Kawai-Toyooka H."/>
            <person name="Matsuzaki R."/>
            <person name="Takahashi F."/>
            <person name="Nishimura Y."/>
            <person name="Kawachi M."/>
            <person name="Noguchi H."/>
            <person name="Minakuchi Y."/>
            <person name="Umen J.G."/>
            <person name="Toyoda A."/>
            <person name="Nozaki H."/>
        </authorList>
    </citation>
    <scope>NUCLEOTIDE SEQUENCE</scope>
    <source>
        <strain evidence="3">NIES-3786</strain>
    </source>
</reference>
<name>A0A8J4CF11_9CHLO</name>
<dbReference type="PANTHER" id="PTHR13500:SF0">
    <property type="entry name" value="NUCLEOLAR PRE-RIBOSOMAL-ASSOCIATED PROTEIN 1"/>
    <property type="match status" value="1"/>
</dbReference>
<gene>
    <name evidence="3" type="ORF">Vretifemale_10613</name>
</gene>
<evidence type="ECO:0000256" key="1">
    <source>
        <dbReference type="SAM" id="MobiDB-lite"/>
    </source>
</evidence>
<protein>
    <recommendedName>
        <fullName evidence="5">HEAT repeat-containing protein 1</fullName>
    </recommendedName>
</protein>
<dbReference type="OrthoDB" id="552330at2759"/>
<feature type="compositionally biased region" description="Basic and acidic residues" evidence="1">
    <location>
        <begin position="217"/>
        <end position="231"/>
    </location>
</feature>